<organism evidence="1 2">
    <name type="scientific">Enterococcus asini ATCC 700915</name>
    <dbReference type="NCBI Taxonomy" id="1158606"/>
    <lineage>
        <taxon>Bacteria</taxon>
        <taxon>Bacillati</taxon>
        <taxon>Bacillota</taxon>
        <taxon>Bacilli</taxon>
        <taxon>Lactobacillales</taxon>
        <taxon>Enterococcaceae</taxon>
        <taxon>Enterococcus</taxon>
    </lineage>
</organism>
<accession>R2Q1B4</accession>
<dbReference type="GeneID" id="78365740"/>
<dbReference type="EMBL" id="AJAP01000007">
    <property type="protein sequence ID" value="EOH89158.1"/>
    <property type="molecule type" value="Genomic_DNA"/>
</dbReference>
<reference evidence="1 2" key="1">
    <citation type="submission" date="2013-02" db="EMBL/GenBank/DDBJ databases">
        <title>The Genome Sequence of Enterococcus asini ATCC_700915.</title>
        <authorList>
            <consortium name="The Broad Institute Genome Sequencing Platform"/>
            <consortium name="The Broad Institute Genome Sequencing Center for Infectious Disease"/>
            <person name="Earl A.M."/>
            <person name="Gilmore M.S."/>
            <person name="Lebreton F."/>
            <person name="Walker B."/>
            <person name="Young S.K."/>
            <person name="Zeng Q."/>
            <person name="Gargeya S."/>
            <person name="Fitzgerald M."/>
            <person name="Haas B."/>
            <person name="Abouelleil A."/>
            <person name="Alvarado L."/>
            <person name="Arachchi H.M."/>
            <person name="Berlin A.M."/>
            <person name="Chapman S.B."/>
            <person name="Dewar J."/>
            <person name="Goldberg J."/>
            <person name="Griggs A."/>
            <person name="Gujja S."/>
            <person name="Hansen M."/>
            <person name="Howarth C."/>
            <person name="Imamovic A."/>
            <person name="Larimer J."/>
            <person name="McCowan C."/>
            <person name="Murphy C."/>
            <person name="Neiman D."/>
            <person name="Pearson M."/>
            <person name="Priest M."/>
            <person name="Roberts A."/>
            <person name="Saif S."/>
            <person name="Shea T."/>
            <person name="Sisk P."/>
            <person name="Sykes S."/>
            <person name="Wortman J."/>
            <person name="Nusbaum C."/>
            <person name="Birren B."/>
        </authorList>
    </citation>
    <scope>NUCLEOTIDE SEQUENCE [LARGE SCALE GENOMIC DNA]</scope>
    <source>
        <strain evidence="1 2">ATCC 700915</strain>
    </source>
</reference>
<evidence type="ECO:0000313" key="2">
    <source>
        <dbReference type="Proteomes" id="UP000013777"/>
    </source>
</evidence>
<dbReference type="Proteomes" id="UP000013777">
    <property type="component" value="Unassembled WGS sequence"/>
</dbReference>
<keyword evidence="2" id="KW-1185">Reference proteome</keyword>
<sequence length="117" mass="13045">MTLSAQVKKYLFDGKGTPEQQKATAMRLAKLAPVEYTNAVITGEKGVTIGAELLTAEDLVKAFEEEIQLSKAVLFELQQQNYFNKIVAKEFIGEQQKLYRDCIKQLQAEEADNAATT</sequence>
<dbReference type="PATRIC" id="fig|1158606.3.peg.658"/>
<evidence type="ECO:0000313" key="1">
    <source>
        <dbReference type="EMBL" id="EOH89158.1"/>
    </source>
</evidence>
<name>R2Q1B4_9ENTE</name>
<gene>
    <name evidence="1" type="ORF">UAS_00697</name>
</gene>
<proteinExistence type="predicted"/>
<dbReference type="AlphaFoldDB" id="R2Q1B4"/>
<dbReference type="RefSeq" id="WP_010753348.1">
    <property type="nucleotide sequence ID" value="NZ_ASVU01000002.1"/>
</dbReference>
<comment type="caution">
    <text evidence="1">The sequence shown here is derived from an EMBL/GenBank/DDBJ whole genome shotgun (WGS) entry which is preliminary data.</text>
</comment>
<evidence type="ECO:0008006" key="3">
    <source>
        <dbReference type="Google" id="ProtNLM"/>
    </source>
</evidence>
<dbReference type="HOGENOM" id="CLU_2081110_0_0_9"/>
<dbReference type="STRING" id="57732.RU94_GL001750"/>
<protein>
    <recommendedName>
        <fullName evidence="3">Phage protein</fullName>
    </recommendedName>
</protein>